<gene>
    <name evidence="9" type="ORF">SAMN05216562_1500</name>
</gene>
<protein>
    <submittedName>
        <fullName evidence="9">Molybdenum cofactor guanylyltransferase</fullName>
    </submittedName>
</protein>
<dbReference type="EMBL" id="FNQO01000001">
    <property type="protein sequence ID" value="SDZ97821.1"/>
    <property type="molecule type" value="Genomic_DNA"/>
</dbReference>
<evidence type="ECO:0000256" key="1">
    <source>
        <dbReference type="ARBA" id="ARBA00022490"/>
    </source>
</evidence>
<keyword evidence="2 9" id="KW-0808">Transferase</keyword>
<dbReference type="InterPro" id="IPR013482">
    <property type="entry name" value="Molybde_CF_guanTrfase"/>
</dbReference>
<dbReference type="InterPro" id="IPR025877">
    <property type="entry name" value="MobA-like_NTP_Trfase"/>
</dbReference>
<feature type="domain" description="MobA-like NTP transferase" evidence="8">
    <location>
        <begin position="9"/>
        <end position="148"/>
    </location>
</feature>
<reference evidence="10" key="1">
    <citation type="submission" date="2016-10" db="EMBL/GenBank/DDBJ databases">
        <authorList>
            <person name="Varghese N."/>
            <person name="Submissions S."/>
        </authorList>
    </citation>
    <scope>NUCLEOTIDE SEQUENCE [LARGE SCALE GENOMIC DNA]</scope>
    <source>
        <strain evidence="10">CGMCC 1.10657</strain>
    </source>
</reference>
<evidence type="ECO:0000256" key="4">
    <source>
        <dbReference type="ARBA" id="ARBA00022741"/>
    </source>
</evidence>
<dbReference type="STRING" id="658218.SAMN05216562_1500"/>
<evidence type="ECO:0000256" key="7">
    <source>
        <dbReference type="ARBA" id="ARBA00023150"/>
    </source>
</evidence>
<evidence type="ECO:0000256" key="6">
    <source>
        <dbReference type="ARBA" id="ARBA00023134"/>
    </source>
</evidence>
<proteinExistence type="predicted"/>
<evidence type="ECO:0000256" key="5">
    <source>
        <dbReference type="ARBA" id="ARBA00022842"/>
    </source>
</evidence>
<keyword evidence="3" id="KW-0479">Metal-binding</keyword>
<keyword evidence="10" id="KW-1185">Reference proteome</keyword>
<dbReference type="RefSeq" id="WP_139304831.1">
    <property type="nucleotide sequence ID" value="NZ_FNQO01000001.1"/>
</dbReference>
<evidence type="ECO:0000313" key="9">
    <source>
        <dbReference type="EMBL" id="SDZ97821.1"/>
    </source>
</evidence>
<dbReference type="AlphaFoldDB" id="A0A1H3XFU8"/>
<evidence type="ECO:0000256" key="3">
    <source>
        <dbReference type="ARBA" id="ARBA00022723"/>
    </source>
</evidence>
<organism evidence="9 10">
    <name type="scientific">Microbulbifer marinus</name>
    <dbReference type="NCBI Taxonomy" id="658218"/>
    <lineage>
        <taxon>Bacteria</taxon>
        <taxon>Pseudomonadati</taxon>
        <taxon>Pseudomonadota</taxon>
        <taxon>Gammaproteobacteria</taxon>
        <taxon>Cellvibrionales</taxon>
        <taxon>Microbulbiferaceae</taxon>
        <taxon>Microbulbifer</taxon>
    </lineage>
</organism>
<keyword evidence="7" id="KW-0501">Molybdenum cofactor biosynthesis</keyword>
<keyword evidence="4" id="KW-0547">Nucleotide-binding</keyword>
<dbReference type="Proteomes" id="UP000198658">
    <property type="component" value="Unassembled WGS sequence"/>
</dbReference>
<dbReference type="GO" id="GO:0046872">
    <property type="term" value="F:metal ion binding"/>
    <property type="evidence" value="ECO:0007669"/>
    <property type="project" value="UniProtKB-KW"/>
</dbReference>
<keyword evidence="5" id="KW-0460">Magnesium</keyword>
<keyword evidence="6" id="KW-0342">GTP-binding</keyword>
<dbReference type="GO" id="GO:1902758">
    <property type="term" value="P:bis(molybdopterin guanine dinucleotide)molybdenum biosynthetic process"/>
    <property type="evidence" value="ECO:0007669"/>
    <property type="project" value="TreeGrafter"/>
</dbReference>
<evidence type="ECO:0000313" key="10">
    <source>
        <dbReference type="Proteomes" id="UP000198658"/>
    </source>
</evidence>
<dbReference type="PANTHER" id="PTHR19136">
    <property type="entry name" value="MOLYBDENUM COFACTOR GUANYLYLTRANSFERASE"/>
    <property type="match status" value="1"/>
</dbReference>
<dbReference type="OrthoDB" id="9788394at2"/>
<keyword evidence="1" id="KW-0963">Cytoplasm</keyword>
<sequence>MSRQLQSCGVVLAGGRSSRMGRDKAQLPLPGGERFLEHAIGLMRELPLAQVVVSGNRPGGIPDPIPDMGPLGGLFGVARAVEADALLVMPVDMPLLRGELLALLLAEGERSGRACYFGDFYFPLWLPLTNAVRKFLRAAVEGRGANSIGALLRHAGACQLAMPARAQSFSNINTPAEYAANYPQQLFPESD</sequence>
<dbReference type="GO" id="GO:0016779">
    <property type="term" value="F:nucleotidyltransferase activity"/>
    <property type="evidence" value="ECO:0007669"/>
    <property type="project" value="UniProtKB-KW"/>
</dbReference>
<dbReference type="Pfam" id="PF12804">
    <property type="entry name" value="NTP_transf_3"/>
    <property type="match status" value="1"/>
</dbReference>
<dbReference type="SUPFAM" id="SSF53448">
    <property type="entry name" value="Nucleotide-diphospho-sugar transferases"/>
    <property type="match status" value="1"/>
</dbReference>
<dbReference type="Gene3D" id="3.90.550.10">
    <property type="entry name" value="Spore Coat Polysaccharide Biosynthesis Protein SpsA, Chain A"/>
    <property type="match status" value="1"/>
</dbReference>
<dbReference type="CDD" id="cd02503">
    <property type="entry name" value="MobA"/>
    <property type="match status" value="1"/>
</dbReference>
<dbReference type="GO" id="GO:0005525">
    <property type="term" value="F:GTP binding"/>
    <property type="evidence" value="ECO:0007669"/>
    <property type="project" value="UniProtKB-KW"/>
</dbReference>
<dbReference type="InterPro" id="IPR029044">
    <property type="entry name" value="Nucleotide-diphossugar_trans"/>
</dbReference>
<accession>A0A1H3XFU8</accession>
<evidence type="ECO:0000259" key="8">
    <source>
        <dbReference type="Pfam" id="PF12804"/>
    </source>
</evidence>
<dbReference type="PANTHER" id="PTHR19136:SF81">
    <property type="entry name" value="MOLYBDENUM COFACTOR GUANYLYLTRANSFERASE"/>
    <property type="match status" value="1"/>
</dbReference>
<evidence type="ECO:0000256" key="2">
    <source>
        <dbReference type="ARBA" id="ARBA00022679"/>
    </source>
</evidence>
<name>A0A1H3XFU8_9GAMM</name>
<keyword evidence="9" id="KW-0548">Nucleotidyltransferase</keyword>